<dbReference type="GO" id="GO:0005739">
    <property type="term" value="C:mitochondrion"/>
    <property type="evidence" value="ECO:0007669"/>
    <property type="project" value="TreeGrafter"/>
</dbReference>
<reference evidence="5" key="1">
    <citation type="submission" date="2020-11" db="EMBL/GenBank/DDBJ databases">
        <authorList>
            <person name="Tran Van P."/>
        </authorList>
    </citation>
    <scope>NUCLEOTIDE SEQUENCE</scope>
</reference>
<proteinExistence type="inferred from homology"/>
<sequence length="72" mass="8413">MVRVFETEEDGKSDGKSCSVIREDLKHCILSTDCVRINRKTPRECLRERDPSVPEECFQLTHLLFECKRSLV</sequence>
<dbReference type="GO" id="GO:0033617">
    <property type="term" value="P:mitochondrial respiratory chain complex IV assembly"/>
    <property type="evidence" value="ECO:0007669"/>
    <property type="project" value="TreeGrafter"/>
</dbReference>
<evidence type="ECO:0000256" key="4">
    <source>
        <dbReference type="ARBA" id="ARBA00023157"/>
    </source>
</evidence>
<dbReference type="OrthoDB" id="282149at2759"/>
<comment type="similarity">
    <text evidence="2">Belongs to the PET191 family.</text>
</comment>
<dbReference type="InterPro" id="IPR018793">
    <property type="entry name" value="Cyt_c_oxidase_assmbl_Pet191"/>
</dbReference>
<evidence type="ECO:0000256" key="2">
    <source>
        <dbReference type="ARBA" id="ARBA00007785"/>
    </source>
</evidence>
<organism evidence="5">
    <name type="scientific">Medioppia subpectinata</name>
    <dbReference type="NCBI Taxonomy" id="1979941"/>
    <lineage>
        <taxon>Eukaryota</taxon>
        <taxon>Metazoa</taxon>
        <taxon>Ecdysozoa</taxon>
        <taxon>Arthropoda</taxon>
        <taxon>Chelicerata</taxon>
        <taxon>Arachnida</taxon>
        <taxon>Acari</taxon>
        <taxon>Acariformes</taxon>
        <taxon>Sarcoptiformes</taxon>
        <taxon>Oribatida</taxon>
        <taxon>Brachypylina</taxon>
        <taxon>Oppioidea</taxon>
        <taxon>Oppiidae</taxon>
        <taxon>Medioppia</taxon>
    </lineage>
</organism>
<gene>
    <name evidence="5" type="ORF">OSB1V03_LOCUS23076</name>
</gene>
<keyword evidence="4" id="KW-1015">Disulfide bond</keyword>
<comment type="function">
    <text evidence="1">Involved in an early step of the mitochondrial complex IV assembly process.</text>
</comment>
<dbReference type="Pfam" id="PF10203">
    <property type="entry name" value="Pet191_N"/>
    <property type="match status" value="1"/>
</dbReference>
<dbReference type="EMBL" id="OC908917">
    <property type="protein sequence ID" value="CAD7650890.1"/>
    <property type="molecule type" value="Genomic_DNA"/>
</dbReference>
<name>A0A7R9QM15_9ACAR</name>
<evidence type="ECO:0000256" key="3">
    <source>
        <dbReference type="ARBA" id="ARBA00021904"/>
    </source>
</evidence>
<accession>A0A7R9QM15</accession>
<dbReference type="PANTHER" id="PTHR28627">
    <property type="entry name" value="CYTOCHROME C OXIDASE ASSEMBLY FACTOR 5"/>
    <property type="match status" value="1"/>
</dbReference>
<keyword evidence="6" id="KW-1185">Reference proteome</keyword>
<dbReference type="Proteomes" id="UP000759131">
    <property type="component" value="Unassembled WGS sequence"/>
</dbReference>
<dbReference type="EMBL" id="CAJPIZ010054342">
    <property type="protein sequence ID" value="CAG2123131.1"/>
    <property type="molecule type" value="Genomic_DNA"/>
</dbReference>
<evidence type="ECO:0000313" key="5">
    <source>
        <dbReference type="EMBL" id="CAD7650890.1"/>
    </source>
</evidence>
<dbReference type="PANTHER" id="PTHR28627:SF1">
    <property type="entry name" value="CYTOCHROME C OXIDASE ASSEMBLY FACTOR 5"/>
    <property type="match status" value="1"/>
</dbReference>
<evidence type="ECO:0000256" key="1">
    <source>
        <dbReference type="ARBA" id="ARBA00003186"/>
    </source>
</evidence>
<dbReference type="AlphaFoldDB" id="A0A7R9QM15"/>
<evidence type="ECO:0000313" key="6">
    <source>
        <dbReference type="Proteomes" id="UP000759131"/>
    </source>
</evidence>
<protein>
    <recommendedName>
        <fullName evidence="3">Cytochrome c oxidase assembly factor 5</fullName>
    </recommendedName>
</protein>